<dbReference type="Gene3D" id="3.20.20.80">
    <property type="entry name" value="Glycosidases"/>
    <property type="match status" value="1"/>
</dbReference>
<proteinExistence type="inferred from homology"/>
<evidence type="ECO:0000256" key="1">
    <source>
        <dbReference type="ARBA" id="ARBA00010646"/>
    </source>
</evidence>
<organism evidence="5 6">
    <name type="scientific">Limnobaculum eriocheiris</name>
    <dbReference type="NCBI Taxonomy" id="2897391"/>
    <lineage>
        <taxon>Bacteria</taxon>
        <taxon>Pseudomonadati</taxon>
        <taxon>Pseudomonadota</taxon>
        <taxon>Gammaproteobacteria</taxon>
        <taxon>Enterobacterales</taxon>
        <taxon>Budviciaceae</taxon>
        <taxon>Limnobaculum</taxon>
    </lineage>
</organism>
<gene>
    <name evidence="5" type="ORF">LPW36_04845</name>
</gene>
<dbReference type="RefSeq" id="WP_230608313.1">
    <property type="nucleotide sequence ID" value="NZ_JAJNAG010000006.1"/>
</dbReference>
<sequence>MYKLIRKALIIFSGLMIAGLLLIYGLYSGYIRFNYPSLSEYPVQGIDVSHHQNEINWQQVDRERVRFVFIKATEGGDFKDKSFAVNWQRAGEQGFVVGAYHFFTFCRSGQDQALNFIETVPKVANTLPPVIDLEYGGNCQLTIEKQQVLAEIAVLIERLETFYQKKPILYVTQEFFDDFLVGQFEQSPLWIRNIYRRPVLKDQRPWLFWQYANRGRLEGIETVVDLNTFHGTKEEFETLIKN</sequence>
<evidence type="ECO:0000256" key="2">
    <source>
        <dbReference type="ARBA" id="ARBA00022801"/>
    </source>
</evidence>
<dbReference type="GO" id="GO:0016052">
    <property type="term" value="P:carbohydrate catabolic process"/>
    <property type="evidence" value="ECO:0007669"/>
    <property type="project" value="TreeGrafter"/>
</dbReference>
<feature type="transmembrane region" description="Helical" evidence="4">
    <location>
        <begin position="9"/>
        <end position="27"/>
    </location>
</feature>
<keyword evidence="4" id="KW-0472">Membrane</keyword>
<protein>
    <submittedName>
        <fullName evidence="5">Glycoside hydrolase family 25 protein</fullName>
    </submittedName>
</protein>
<dbReference type="InterPro" id="IPR018077">
    <property type="entry name" value="Glyco_hydro_fam25_subgr"/>
</dbReference>
<evidence type="ECO:0000313" key="6">
    <source>
        <dbReference type="Proteomes" id="UP001139171"/>
    </source>
</evidence>
<evidence type="ECO:0000313" key="5">
    <source>
        <dbReference type="EMBL" id="MCD1125357.1"/>
    </source>
</evidence>
<dbReference type="Proteomes" id="UP001139171">
    <property type="component" value="Unassembled WGS sequence"/>
</dbReference>
<reference evidence="5" key="1">
    <citation type="submission" date="2021-11" db="EMBL/GenBank/DDBJ databases">
        <title>Jinshanibacter sp. isolated from one year old Eriocheir sinensis.</title>
        <authorList>
            <person name="Li J.-Y."/>
            <person name="He W."/>
            <person name="Gao T.-H."/>
        </authorList>
    </citation>
    <scope>NUCLEOTIDE SEQUENCE</scope>
    <source>
        <strain evidence="5">LJY008</strain>
    </source>
</reference>
<dbReference type="EMBL" id="JAJNAG010000006">
    <property type="protein sequence ID" value="MCD1125357.1"/>
    <property type="molecule type" value="Genomic_DNA"/>
</dbReference>
<dbReference type="InterPro" id="IPR002053">
    <property type="entry name" value="Glyco_hydro_25"/>
</dbReference>
<name>A0A9X1MV76_9GAMM</name>
<dbReference type="InterPro" id="IPR017853">
    <property type="entry name" value="GH"/>
</dbReference>
<dbReference type="AlphaFoldDB" id="A0A9X1MV76"/>
<keyword evidence="4" id="KW-0812">Transmembrane</keyword>
<dbReference type="GO" id="GO:0009253">
    <property type="term" value="P:peptidoglycan catabolic process"/>
    <property type="evidence" value="ECO:0007669"/>
    <property type="project" value="InterPro"/>
</dbReference>
<accession>A0A9X1MV76</accession>
<dbReference type="PROSITE" id="PS51904">
    <property type="entry name" value="GLYCOSYL_HYDROL_F25_2"/>
    <property type="match status" value="1"/>
</dbReference>
<keyword evidence="6" id="KW-1185">Reference proteome</keyword>
<keyword evidence="2 5" id="KW-0378">Hydrolase</keyword>
<dbReference type="PANTHER" id="PTHR34135:SF2">
    <property type="entry name" value="LYSOZYME"/>
    <property type="match status" value="1"/>
</dbReference>
<dbReference type="CDD" id="cd06413">
    <property type="entry name" value="GH25_muramidase_1"/>
    <property type="match status" value="1"/>
</dbReference>
<dbReference type="SMART" id="SM00641">
    <property type="entry name" value="Glyco_25"/>
    <property type="match status" value="1"/>
</dbReference>
<evidence type="ECO:0000256" key="4">
    <source>
        <dbReference type="SAM" id="Phobius"/>
    </source>
</evidence>
<dbReference type="GO" id="GO:0003796">
    <property type="term" value="F:lysozyme activity"/>
    <property type="evidence" value="ECO:0007669"/>
    <property type="project" value="InterPro"/>
</dbReference>
<dbReference type="GO" id="GO:0016998">
    <property type="term" value="P:cell wall macromolecule catabolic process"/>
    <property type="evidence" value="ECO:0007669"/>
    <property type="project" value="InterPro"/>
</dbReference>
<keyword evidence="3" id="KW-0326">Glycosidase</keyword>
<dbReference type="Pfam" id="PF01183">
    <property type="entry name" value="Glyco_hydro_25"/>
    <property type="match status" value="1"/>
</dbReference>
<dbReference type="SUPFAM" id="SSF51445">
    <property type="entry name" value="(Trans)glycosidases"/>
    <property type="match status" value="1"/>
</dbReference>
<comment type="similarity">
    <text evidence="1">Belongs to the glycosyl hydrolase 25 family.</text>
</comment>
<dbReference type="PANTHER" id="PTHR34135">
    <property type="entry name" value="LYSOZYME"/>
    <property type="match status" value="1"/>
</dbReference>
<comment type="caution">
    <text evidence="5">The sequence shown here is derived from an EMBL/GenBank/DDBJ whole genome shotgun (WGS) entry which is preliminary data.</text>
</comment>
<evidence type="ECO:0000256" key="3">
    <source>
        <dbReference type="ARBA" id="ARBA00023295"/>
    </source>
</evidence>
<keyword evidence="4" id="KW-1133">Transmembrane helix</keyword>